<dbReference type="AlphaFoldDB" id="A0AAV8ZJ38"/>
<protein>
    <submittedName>
        <fullName evidence="1">Uncharacterized protein</fullName>
    </submittedName>
</protein>
<reference evidence="1" key="1">
    <citation type="journal article" date="2023" name="Insect Mol. Biol.">
        <title>Genome sequencing provides insights into the evolution of gene families encoding plant cell wall-degrading enzymes in longhorned beetles.</title>
        <authorList>
            <person name="Shin N.R."/>
            <person name="Okamura Y."/>
            <person name="Kirsch R."/>
            <person name="Pauchet Y."/>
        </authorList>
    </citation>
    <scope>NUCLEOTIDE SEQUENCE</scope>
    <source>
        <strain evidence="1">RBIC_L_NR</strain>
    </source>
</reference>
<dbReference type="EMBL" id="JANEYF010001546">
    <property type="protein sequence ID" value="KAJ8963513.1"/>
    <property type="molecule type" value="Genomic_DNA"/>
</dbReference>
<dbReference type="Proteomes" id="UP001162156">
    <property type="component" value="Unassembled WGS sequence"/>
</dbReference>
<evidence type="ECO:0000313" key="2">
    <source>
        <dbReference type="Proteomes" id="UP001162156"/>
    </source>
</evidence>
<proteinExistence type="predicted"/>
<sequence length="76" mass="9118">MHGVGTLWLKFSSTKAYHLWQHLFPSQTLCFSDSVCKYKISTYRRRRSRNNLLFGDLTVDLKKRLCLYRTRSVIFK</sequence>
<comment type="caution">
    <text evidence="1">The sequence shown here is derived from an EMBL/GenBank/DDBJ whole genome shotgun (WGS) entry which is preliminary data.</text>
</comment>
<name>A0AAV8ZJ38_9CUCU</name>
<organism evidence="1 2">
    <name type="scientific">Rhamnusium bicolor</name>
    <dbReference type="NCBI Taxonomy" id="1586634"/>
    <lineage>
        <taxon>Eukaryota</taxon>
        <taxon>Metazoa</taxon>
        <taxon>Ecdysozoa</taxon>
        <taxon>Arthropoda</taxon>
        <taxon>Hexapoda</taxon>
        <taxon>Insecta</taxon>
        <taxon>Pterygota</taxon>
        <taxon>Neoptera</taxon>
        <taxon>Endopterygota</taxon>
        <taxon>Coleoptera</taxon>
        <taxon>Polyphaga</taxon>
        <taxon>Cucujiformia</taxon>
        <taxon>Chrysomeloidea</taxon>
        <taxon>Cerambycidae</taxon>
        <taxon>Lepturinae</taxon>
        <taxon>Rhagiini</taxon>
        <taxon>Rhamnusium</taxon>
    </lineage>
</organism>
<evidence type="ECO:0000313" key="1">
    <source>
        <dbReference type="EMBL" id="KAJ8963513.1"/>
    </source>
</evidence>
<gene>
    <name evidence="1" type="ORF">NQ314_005574</name>
</gene>
<accession>A0AAV8ZJ38</accession>
<keyword evidence="2" id="KW-1185">Reference proteome</keyword>